<dbReference type="GO" id="GO:0005886">
    <property type="term" value="C:plasma membrane"/>
    <property type="evidence" value="ECO:0007669"/>
    <property type="project" value="UniProtKB-SubCell"/>
</dbReference>
<dbReference type="STRING" id="48709.A0A1D2NFI7"/>
<evidence type="ECO:0000256" key="8">
    <source>
        <dbReference type="ARBA" id="ARBA00022989"/>
    </source>
</evidence>
<feature type="transmembrane region" description="Helical" evidence="12">
    <location>
        <begin position="12"/>
        <end position="31"/>
    </location>
</feature>
<reference evidence="13 14" key="1">
    <citation type="journal article" date="2016" name="Genome Biol. Evol.">
        <title>Gene Family Evolution Reflects Adaptation to Soil Environmental Stressors in the Genome of the Collembolan Orchesella cincta.</title>
        <authorList>
            <person name="Faddeeva-Vakhrusheva A."/>
            <person name="Derks M.F."/>
            <person name="Anvar S.Y."/>
            <person name="Agamennone V."/>
            <person name="Suring W."/>
            <person name="Smit S."/>
            <person name="van Straalen N.M."/>
            <person name="Roelofs D."/>
        </authorList>
    </citation>
    <scope>NUCLEOTIDE SEQUENCE [LARGE SCALE GENOMIC DNA]</scope>
    <source>
        <tissue evidence="13">Mixed pool</tissue>
    </source>
</reference>
<keyword evidence="5 12" id="KW-0812">Transmembrane</keyword>
<sequence length="279" mass="32902">MHHGKQHNYYQWLPLLLILQALLTYIPTWLWNNLKDSRIQETVSSVKDSSKPASRRKLLIINLANDLFTQVIQKRYAKPFILCESLNIFCFIVNVVLTNFFFHNRFIMYGIKEIWMRFSSLSFRSQDSELFPQFGKCSFNLVKKDEIQKEAVCMISFNSLCENIYMVWFVVLIFASVIGLTFRLFGMFSRRKRRKLLMDAADNSCDENLQKICEKIGFYSWFTLYRISRNVDPLTFQDIISSLVARIESMPVFKTIKVRSRAVEHHTSDEIHDNISTVV</sequence>
<evidence type="ECO:0000256" key="6">
    <source>
        <dbReference type="ARBA" id="ARBA00022868"/>
    </source>
</evidence>
<keyword evidence="4" id="KW-1003">Cell membrane</keyword>
<keyword evidence="6" id="KW-0303">Gap junction</keyword>
<dbReference type="Proteomes" id="UP000094527">
    <property type="component" value="Unassembled WGS sequence"/>
</dbReference>
<evidence type="ECO:0000256" key="1">
    <source>
        <dbReference type="ARBA" id="ARBA00004610"/>
    </source>
</evidence>
<evidence type="ECO:0000256" key="7">
    <source>
        <dbReference type="ARBA" id="ARBA00022949"/>
    </source>
</evidence>
<protein>
    <recommendedName>
        <fullName evidence="12">Innexin</fullName>
    </recommendedName>
</protein>
<dbReference type="PROSITE" id="PS51013">
    <property type="entry name" value="PANNEXIN"/>
    <property type="match status" value="1"/>
</dbReference>
<evidence type="ECO:0000256" key="5">
    <source>
        <dbReference type="ARBA" id="ARBA00022692"/>
    </source>
</evidence>
<feature type="transmembrane region" description="Helical" evidence="12">
    <location>
        <begin position="80"/>
        <end position="102"/>
    </location>
</feature>
<dbReference type="InterPro" id="IPR000990">
    <property type="entry name" value="Innexin"/>
</dbReference>
<keyword evidence="10 12" id="KW-0472">Membrane</keyword>
<evidence type="ECO:0000256" key="4">
    <source>
        <dbReference type="ARBA" id="ARBA00022475"/>
    </source>
</evidence>
<evidence type="ECO:0000256" key="10">
    <source>
        <dbReference type="ARBA" id="ARBA00023136"/>
    </source>
</evidence>
<comment type="subcellular location">
    <subcellularLocation>
        <location evidence="1">Cell junction</location>
        <location evidence="1">Gap junction</location>
    </subcellularLocation>
    <subcellularLocation>
        <location evidence="2 12">Cell membrane</location>
        <topology evidence="2 12">Multi-pass membrane protein</topology>
    </subcellularLocation>
</comment>
<gene>
    <name evidence="12" type="primary">inx</name>
    <name evidence="13" type="ORF">Ocin01_02666</name>
</gene>
<organism evidence="13 14">
    <name type="scientific">Orchesella cincta</name>
    <name type="common">Springtail</name>
    <name type="synonym">Podura cincta</name>
    <dbReference type="NCBI Taxonomy" id="48709"/>
    <lineage>
        <taxon>Eukaryota</taxon>
        <taxon>Metazoa</taxon>
        <taxon>Ecdysozoa</taxon>
        <taxon>Arthropoda</taxon>
        <taxon>Hexapoda</taxon>
        <taxon>Collembola</taxon>
        <taxon>Entomobryomorpha</taxon>
        <taxon>Entomobryoidea</taxon>
        <taxon>Orchesellidae</taxon>
        <taxon>Orchesellinae</taxon>
        <taxon>Orchesella</taxon>
    </lineage>
</organism>
<keyword evidence="8 12" id="KW-1133">Transmembrane helix</keyword>
<dbReference type="AlphaFoldDB" id="A0A1D2NFI7"/>
<dbReference type="GO" id="GO:0034220">
    <property type="term" value="P:monoatomic ion transmembrane transport"/>
    <property type="evidence" value="ECO:0007669"/>
    <property type="project" value="UniProtKB-KW"/>
</dbReference>
<evidence type="ECO:0000256" key="9">
    <source>
        <dbReference type="ARBA" id="ARBA00023065"/>
    </source>
</evidence>
<evidence type="ECO:0000256" key="11">
    <source>
        <dbReference type="ARBA" id="ARBA00023303"/>
    </source>
</evidence>
<feature type="transmembrane region" description="Helical" evidence="12">
    <location>
        <begin position="164"/>
        <end position="185"/>
    </location>
</feature>
<evidence type="ECO:0000256" key="12">
    <source>
        <dbReference type="RuleBase" id="RU010713"/>
    </source>
</evidence>
<keyword evidence="14" id="KW-1185">Reference proteome</keyword>
<keyword evidence="7" id="KW-0965">Cell junction</keyword>
<comment type="similarity">
    <text evidence="12">Belongs to the pannexin family.</text>
</comment>
<dbReference type="PRINTS" id="PR01262">
    <property type="entry name" value="INNEXIN"/>
</dbReference>
<dbReference type="GO" id="GO:0005921">
    <property type="term" value="C:gap junction"/>
    <property type="evidence" value="ECO:0007669"/>
    <property type="project" value="UniProtKB-SubCell"/>
</dbReference>
<keyword evidence="3 12" id="KW-0813">Transport</keyword>
<evidence type="ECO:0000256" key="3">
    <source>
        <dbReference type="ARBA" id="ARBA00022448"/>
    </source>
</evidence>
<evidence type="ECO:0000313" key="13">
    <source>
        <dbReference type="EMBL" id="ODN04038.1"/>
    </source>
</evidence>
<name>A0A1D2NFI7_ORCCI</name>
<dbReference type="PANTHER" id="PTHR11893:SF36">
    <property type="entry name" value="INNEXIN-5"/>
    <property type="match status" value="1"/>
</dbReference>
<evidence type="ECO:0000256" key="2">
    <source>
        <dbReference type="ARBA" id="ARBA00004651"/>
    </source>
</evidence>
<proteinExistence type="inferred from homology"/>
<dbReference type="EMBL" id="LJIJ01000057">
    <property type="protein sequence ID" value="ODN04038.1"/>
    <property type="molecule type" value="Genomic_DNA"/>
</dbReference>
<comment type="function">
    <text evidence="12">Structural component of the gap junctions.</text>
</comment>
<keyword evidence="11 12" id="KW-0407">Ion channel</keyword>
<dbReference type="OMA" id="YANILCE"/>
<dbReference type="Pfam" id="PF00876">
    <property type="entry name" value="Innexin"/>
    <property type="match status" value="1"/>
</dbReference>
<comment type="caution">
    <text evidence="13">The sequence shown here is derived from an EMBL/GenBank/DDBJ whole genome shotgun (WGS) entry which is preliminary data.</text>
</comment>
<comment type="caution">
    <text evidence="12">Lacks conserved residue(s) required for the propagation of feature annotation.</text>
</comment>
<keyword evidence="9 12" id="KW-0406">Ion transport</keyword>
<accession>A0A1D2NFI7</accession>
<dbReference type="PANTHER" id="PTHR11893">
    <property type="entry name" value="INNEXIN"/>
    <property type="match status" value="1"/>
</dbReference>
<evidence type="ECO:0000313" key="14">
    <source>
        <dbReference type="Proteomes" id="UP000094527"/>
    </source>
</evidence>
<dbReference type="GO" id="GO:0005243">
    <property type="term" value="F:gap junction channel activity"/>
    <property type="evidence" value="ECO:0007669"/>
    <property type="project" value="TreeGrafter"/>
</dbReference>